<dbReference type="EMBL" id="AFNT02000003">
    <property type="protein sequence ID" value="ERJ07456.1"/>
    <property type="molecule type" value="Genomic_DNA"/>
</dbReference>
<accession>F7PMJ2</accession>
<dbReference type="Proteomes" id="UP000003861">
    <property type="component" value="Unassembled WGS sequence"/>
</dbReference>
<evidence type="ECO:0000313" key="3">
    <source>
        <dbReference type="Proteomes" id="UP000003861"/>
    </source>
</evidence>
<reference evidence="2 3" key="2">
    <citation type="journal article" date="2013" name="PLoS ONE">
        <title>INDIGO - INtegrated Data Warehouse of MIcrobial GenOmes with Examples from the Red Sea Extremophiles.</title>
        <authorList>
            <person name="Alam I."/>
            <person name="Antunes A."/>
            <person name="Kamau A.A."/>
            <person name="Ba Alawi W."/>
            <person name="Kalkatawi M."/>
            <person name="Stingl U."/>
            <person name="Bajic V.B."/>
        </authorList>
    </citation>
    <scope>NUCLEOTIDE SEQUENCE [LARGE SCALE GENOMIC DNA]</scope>
    <source>
        <strain evidence="2 3">SARL4B</strain>
    </source>
</reference>
<dbReference type="AlphaFoldDB" id="F7PMJ2"/>
<comment type="caution">
    <text evidence="2">The sequence shown here is derived from an EMBL/GenBank/DDBJ whole genome shotgun (WGS) entry which is preliminary data.</text>
</comment>
<evidence type="ECO:0000256" key="1">
    <source>
        <dbReference type="SAM" id="MobiDB-lite"/>
    </source>
</evidence>
<sequence>MVVDSQEFGIRVNGTPINPYDIDSSQEVVETLEIEALDRGSILFQTADQLPVAFYTPEQDYYRLYSAGISEERFPTVKLDRLGGNQAEWESTGEYDRLAPAIERLAEETDMIAVTGDADDVAEHLDKCTDTYKGAHTAKDEIKRERMAMQKETAFSPDAPSPMQVRYPNVVVEQE</sequence>
<reference evidence="2 3" key="1">
    <citation type="journal article" date="2011" name="J. Bacteriol.">
        <title>Genome sequence of Halorhabdus tiamatea, the first archaeon isolated from a deep-sea anoxic brine lake.</title>
        <authorList>
            <person name="Antunes A."/>
            <person name="Alam I."/>
            <person name="Bajic V.B."/>
            <person name="Stingl U."/>
        </authorList>
    </citation>
    <scope>NUCLEOTIDE SEQUENCE [LARGE SCALE GENOMIC DNA]</scope>
    <source>
        <strain evidence="2 3">SARL4B</strain>
    </source>
</reference>
<evidence type="ECO:0000313" key="2">
    <source>
        <dbReference type="EMBL" id="ERJ07456.1"/>
    </source>
</evidence>
<name>F7PMJ2_9EURY</name>
<organism evidence="2 3">
    <name type="scientific">Halorhabdus tiamatea SARL4B</name>
    <dbReference type="NCBI Taxonomy" id="1033806"/>
    <lineage>
        <taxon>Archaea</taxon>
        <taxon>Methanobacteriati</taxon>
        <taxon>Methanobacteriota</taxon>
        <taxon>Stenosarchaea group</taxon>
        <taxon>Halobacteria</taxon>
        <taxon>Halobacteriales</taxon>
        <taxon>Haloarculaceae</taxon>
        <taxon>Halorhabdus</taxon>
    </lineage>
</organism>
<protein>
    <submittedName>
        <fullName evidence="2">Uncharacterized protein</fullName>
    </submittedName>
</protein>
<gene>
    <name evidence="2" type="ORF">HLRTI_000498</name>
</gene>
<feature type="region of interest" description="Disordered" evidence="1">
    <location>
        <begin position="152"/>
        <end position="175"/>
    </location>
</feature>
<proteinExistence type="predicted"/>